<evidence type="ECO:0000256" key="1">
    <source>
        <dbReference type="SAM" id="MobiDB-lite"/>
    </source>
</evidence>
<comment type="caution">
    <text evidence="2">The sequence shown here is derived from an EMBL/GenBank/DDBJ whole genome shotgun (WGS) entry which is preliminary data.</text>
</comment>
<accession>A0A917YSM9</accession>
<dbReference type="Proteomes" id="UP000646523">
    <property type="component" value="Unassembled WGS sequence"/>
</dbReference>
<sequence>MEGNPTPARFPRLPRADAGPRRGRVVMGKAPSHLGDRGLPAMRVSERLRQDQLSGGSQSMRAVVNVQHARIQRRERANMQALWHACSTLTRSICTVVKYRKQAPDKACR</sequence>
<feature type="region of interest" description="Disordered" evidence="1">
    <location>
        <begin position="1"/>
        <end position="38"/>
    </location>
</feature>
<evidence type="ECO:0000313" key="2">
    <source>
        <dbReference type="EMBL" id="GGO63141.1"/>
    </source>
</evidence>
<dbReference type="AlphaFoldDB" id="A0A917YSM9"/>
<reference evidence="2" key="2">
    <citation type="submission" date="2020-09" db="EMBL/GenBank/DDBJ databases">
        <authorList>
            <person name="Sun Q."/>
            <person name="Zhou Y."/>
        </authorList>
    </citation>
    <scope>NUCLEOTIDE SEQUENCE</scope>
    <source>
        <strain evidence="2">CGMCC 4.7368</strain>
    </source>
</reference>
<dbReference type="EMBL" id="BMNH01000002">
    <property type="protein sequence ID" value="GGO63141.1"/>
    <property type="molecule type" value="Genomic_DNA"/>
</dbReference>
<gene>
    <name evidence="2" type="ORF">GCM10012289_09380</name>
</gene>
<organism evidence="2 3">
    <name type="scientific">Nonomuraea cavernae</name>
    <dbReference type="NCBI Taxonomy" id="2045107"/>
    <lineage>
        <taxon>Bacteria</taxon>
        <taxon>Bacillati</taxon>
        <taxon>Actinomycetota</taxon>
        <taxon>Actinomycetes</taxon>
        <taxon>Streptosporangiales</taxon>
        <taxon>Streptosporangiaceae</taxon>
        <taxon>Nonomuraea</taxon>
    </lineage>
</organism>
<reference evidence="2" key="1">
    <citation type="journal article" date="2014" name="Int. J. Syst. Evol. Microbiol.">
        <title>Complete genome sequence of Corynebacterium casei LMG S-19264T (=DSM 44701T), isolated from a smear-ripened cheese.</title>
        <authorList>
            <consortium name="US DOE Joint Genome Institute (JGI-PGF)"/>
            <person name="Walter F."/>
            <person name="Albersmeier A."/>
            <person name="Kalinowski J."/>
            <person name="Ruckert C."/>
        </authorList>
    </citation>
    <scope>NUCLEOTIDE SEQUENCE</scope>
    <source>
        <strain evidence="2">CGMCC 4.7368</strain>
    </source>
</reference>
<proteinExistence type="predicted"/>
<keyword evidence="3" id="KW-1185">Reference proteome</keyword>
<protein>
    <submittedName>
        <fullName evidence="2">Uncharacterized protein</fullName>
    </submittedName>
</protein>
<name>A0A917YSM9_9ACTN</name>
<evidence type="ECO:0000313" key="3">
    <source>
        <dbReference type="Proteomes" id="UP000646523"/>
    </source>
</evidence>